<evidence type="ECO:0000313" key="9">
    <source>
        <dbReference type="EMBL" id="GIJ44479.1"/>
    </source>
</evidence>
<feature type="binding site" evidence="7">
    <location>
        <position position="156"/>
    </location>
    <ligand>
        <name>FMN</name>
        <dbReference type="ChEBI" id="CHEBI:58210"/>
    </ligand>
</feature>
<dbReference type="PROSITE" id="PS51349">
    <property type="entry name" value="FMN_HYDROXY_ACID_DH_2"/>
    <property type="match status" value="1"/>
</dbReference>
<evidence type="ECO:0000256" key="7">
    <source>
        <dbReference type="PIRSR" id="PIRSR000138-2"/>
    </source>
</evidence>
<dbReference type="SUPFAM" id="SSF51395">
    <property type="entry name" value="FMN-linked oxidoreductases"/>
    <property type="match status" value="1"/>
</dbReference>
<feature type="binding site" evidence="7">
    <location>
        <position position="257"/>
    </location>
    <ligand>
        <name>glyoxylate</name>
        <dbReference type="ChEBI" id="CHEBI:36655"/>
    </ligand>
</feature>
<dbReference type="CDD" id="cd02809">
    <property type="entry name" value="alpha_hydroxyacid_oxid_FMN"/>
    <property type="match status" value="1"/>
</dbReference>
<evidence type="ECO:0000313" key="10">
    <source>
        <dbReference type="Proteomes" id="UP000619260"/>
    </source>
</evidence>
<dbReference type="InterPro" id="IPR013785">
    <property type="entry name" value="Aldolase_TIM"/>
</dbReference>
<feature type="binding site" evidence="7">
    <location>
        <position position="260"/>
    </location>
    <ligand>
        <name>glyoxylate</name>
        <dbReference type="ChEBI" id="CHEBI:36655"/>
    </ligand>
</feature>
<dbReference type="GO" id="GO:0005737">
    <property type="term" value="C:cytoplasm"/>
    <property type="evidence" value="ECO:0007669"/>
    <property type="project" value="UniProtKB-ARBA"/>
</dbReference>
<keyword evidence="2 7" id="KW-0285">Flavoprotein</keyword>
<keyword evidence="4" id="KW-0560">Oxidoreductase</keyword>
<dbReference type="InterPro" id="IPR012133">
    <property type="entry name" value="Alpha-hydoxy_acid_DH_FMN"/>
</dbReference>
<comment type="similarity">
    <text evidence="5">Belongs to the FMN-dependent alpha-hydroxy acid dehydrogenase family.</text>
</comment>
<feature type="binding site" evidence="7">
    <location>
        <position position="24"/>
    </location>
    <ligand>
        <name>glyoxylate</name>
        <dbReference type="ChEBI" id="CHEBI:36655"/>
    </ligand>
</feature>
<comment type="caution">
    <text evidence="9">The sequence shown here is derived from an EMBL/GenBank/DDBJ whole genome shotgun (WGS) entry which is preliminary data.</text>
</comment>
<reference evidence="9" key="1">
    <citation type="submission" date="2021-01" db="EMBL/GenBank/DDBJ databases">
        <title>Whole genome shotgun sequence of Virgisporangium aliadipatigenens NBRC 105644.</title>
        <authorList>
            <person name="Komaki H."/>
            <person name="Tamura T."/>
        </authorList>
    </citation>
    <scope>NUCLEOTIDE SEQUENCE</scope>
    <source>
        <strain evidence="9">NBRC 105644</strain>
    </source>
</reference>
<dbReference type="GO" id="GO:0016491">
    <property type="term" value="F:oxidoreductase activity"/>
    <property type="evidence" value="ECO:0007669"/>
    <property type="project" value="UniProtKB-KW"/>
</dbReference>
<feature type="binding site" evidence="7">
    <location>
        <begin position="311"/>
        <end position="312"/>
    </location>
    <ligand>
        <name>FMN</name>
        <dbReference type="ChEBI" id="CHEBI:58210"/>
    </ligand>
</feature>
<comment type="cofactor">
    <cofactor evidence="1">
        <name>FMN</name>
        <dbReference type="ChEBI" id="CHEBI:58210"/>
    </cofactor>
</comment>
<evidence type="ECO:0000256" key="4">
    <source>
        <dbReference type="ARBA" id="ARBA00023002"/>
    </source>
</evidence>
<accession>A0A8J3YFZ1</accession>
<feature type="binding site" evidence="7">
    <location>
        <begin position="288"/>
        <end position="292"/>
    </location>
    <ligand>
        <name>FMN</name>
        <dbReference type="ChEBI" id="CHEBI:58210"/>
    </ligand>
</feature>
<dbReference type="Proteomes" id="UP000619260">
    <property type="component" value="Unassembled WGS sequence"/>
</dbReference>
<dbReference type="PANTHER" id="PTHR10578:SF107">
    <property type="entry name" value="2-HYDROXYACID OXIDASE 1"/>
    <property type="match status" value="1"/>
</dbReference>
<evidence type="ECO:0000256" key="5">
    <source>
        <dbReference type="ARBA" id="ARBA00024042"/>
    </source>
</evidence>
<dbReference type="Pfam" id="PF01070">
    <property type="entry name" value="FMN_dh"/>
    <property type="match status" value="1"/>
</dbReference>
<organism evidence="9 10">
    <name type="scientific">Virgisporangium aliadipatigenens</name>
    <dbReference type="NCBI Taxonomy" id="741659"/>
    <lineage>
        <taxon>Bacteria</taxon>
        <taxon>Bacillati</taxon>
        <taxon>Actinomycetota</taxon>
        <taxon>Actinomycetes</taxon>
        <taxon>Micromonosporales</taxon>
        <taxon>Micromonosporaceae</taxon>
        <taxon>Virgisporangium</taxon>
    </lineage>
</organism>
<dbReference type="AlphaFoldDB" id="A0A8J3YFZ1"/>
<feature type="binding site" evidence="7">
    <location>
        <position position="130"/>
    </location>
    <ligand>
        <name>FMN</name>
        <dbReference type="ChEBI" id="CHEBI:58210"/>
    </ligand>
</feature>
<dbReference type="GO" id="GO:0010181">
    <property type="term" value="F:FMN binding"/>
    <property type="evidence" value="ECO:0007669"/>
    <property type="project" value="InterPro"/>
</dbReference>
<dbReference type="EMBL" id="BOPF01000004">
    <property type="protein sequence ID" value="GIJ44479.1"/>
    <property type="molecule type" value="Genomic_DNA"/>
</dbReference>
<evidence type="ECO:0000256" key="3">
    <source>
        <dbReference type="ARBA" id="ARBA00022643"/>
    </source>
</evidence>
<proteinExistence type="inferred from homology"/>
<feature type="binding site" evidence="7">
    <location>
        <position position="128"/>
    </location>
    <ligand>
        <name>FMN</name>
        <dbReference type="ChEBI" id="CHEBI:58210"/>
    </ligand>
</feature>
<dbReference type="InterPro" id="IPR000262">
    <property type="entry name" value="FMN-dep_DH"/>
</dbReference>
<dbReference type="FunFam" id="3.20.20.70:FF:000056">
    <property type="entry name" value="hydroxyacid oxidase 2"/>
    <property type="match status" value="1"/>
</dbReference>
<keyword evidence="3 7" id="KW-0288">FMN</keyword>
<dbReference type="PIRSF" id="PIRSF000138">
    <property type="entry name" value="Al-hdrx_acd_dh"/>
    <property type="match status" value="1"/>
</dbReference>
<dbReference type="Gene3D" id="3.20.20.70">
    <property type="entry name" value="Aldolase class I"/>
    <property type="match status" value="1"/>
</dbReference>
<dbReference type="InterPro" id="IPR037396">
    <property type="entry name" value="FMN_HAD"/>
</dbReference>
<dbReference type="RefSeq" id="WP_239152494.1">
    <property type="nucleotide sequence ID" value="NZ_BOPF01000004.1"/>
</dbReference>
<feature type="domain" description="FMN hydroxy acid dehydrogenase" evidence="8">
    <location>
        <begin position="1"/>
        <end position="362"/>
    </location>
</feature>
<feature type="binding site" evidence="7">
    <location>
        <position position="165"/>
    </location>
    <ligand>
        <name>glyoxylate</name>
        <dbReference type="ChEBI" id="CHEBI:36655"/>
    </ligand>
</feature>
<sequence>MPVLTVADYEDLARAKVPASYWGYVSGGSGTERSMVANRAAFDRFALRPRVLVDVSTIDTSVELLGARLAGPVLVAPTAYHRMMHPEGELATARGAAEAGALYVTSYFSTQPLPDVAAAAGAGARWMQLYWLKDRELFGSVVDGAVAAGFTALVLTVDTPVVGRRLRDLRNELVLGPELRAANVGPALGNAMRRGEAGRSAVADAANRAFDASITWDDLAWLRERGGLPVVLKGILTGEDAALAVAHGAAAVIVSNHGGRQLDHAVGGMDALPEVVEAVAGRVPVLVDGGFRTGTEVLMALAAGASAVLVGRPVLWGLAVDGAAGVRGVLDMLHTELAQAMALTGRPTIARIDGTALRTFPR</sequence>
<dbReference type="PANTHER" id="PTHR10578">
    <property type="entry name" value="S -2-HYDROXY-ACID OXIDASE-RELATED"/>
    <property type="match status" value="1"/>
</dbReference>
<name>A0A8J3YFZ1_9ACTN</name>
<feature type="active site" description="Proton acceptor" evidence="6">
    <location>
        <position position="257"/>
    </location>
</feature>
<feature type="binding site" evidence="7">
    <location>
        <begin position="77"/>
        <end position="79"/>
    </location>
    <ligand>
        <name>FMN</name>
        <dbReference type="ChEBI" id="CHEBI:58210"/>
    </ligand>
</feature>
<evidence type="ECO:0000259" key="8">
    <source>
        <dbReference type="PROSITE" id="PS51349"/>
    </source>
</evidence>
<feature type="binding site" evidence="7">
    <location>
        <position position="233"/>
    </location>
    <ligand>
        <name>FMN</name>
        <dbReference type="ChEBI" id="CHEBI:58210"/>
    </ligand>
</feature>
<protein>
    <submittedName>
        <fullName evidence="9">Alpha-hydroxy-acid oxidizing enzyme</fullName>
    </submittedName>
</protein>
<feature type="binding site" evidence="7">
    <location>
        <position position="255"/>
    </location>
    <ligand>
        <name>FMN</name>
        <dbReference type="ChEBI" id="CHEBI:58210"/>
    </ligand>
</feature>
<evidence type="ECO:0000256" key="1">
    <source>
        <dbReference type="ARBA" id="ARBA00001917"/>
    </source>
</evidence>
<dbReference type="PROSITE" id="PS00557">
    <property type="entry name" value="FMN_HYDROXY_ACID_DH_1"/>
    <property type="match status" value="1"/>
</dbReference>
<dbReference type="InterPro" id="IPR008259">
    <property type="entry name" value="FMN_hydac_DH_AS"/>
</dbReference>
<evidence type="ECO:0000256" key="6">
    <source>
        <dbReference type="PIRSR" id="PIRSR000138-1"/>
    </source>
</evidence>
<gene>
    <name evidence="9" type="ORF">Val02_13650</name>
</gene>
<keyword evidence="10" id="KW-1185">Reference proteome</keyword>
<evidence type="ECO:0000256" key="2">
    <source>
        <dbReference type="ARBA" id="ARBA00022630"/>
    </source>
</evidence>
<feature type="binding site" evidence="7">
    <location>
        <position position="106"/>
    </location>
    <ligand>
        <name>FMN</name>
        <dbReference type="ChEBI" id="CHEBI:58210"/>
    </ligand>
</feature>